<accession>A0A3R9EDC8</accession>
<dbReference type="AlphaFoldDB" id="A0A3R9EDC8"/>
<proteinExistence type="predicted"/>
<evidence type="ECO:0000313" key="2">
    <source>
        <dbReference type="Proteomes" id="UP000279911"/>
    </source>
</evidence>
<dbReference type="EMBL" id="RSFW01000010">
    <property type="protein sequence ID" value="RSD27812.1"/>
    <property type="molecule type" value="Genomic_DNA"/>
</dbReference>
<protein>
    <recommendedName>
        <fullName evidence="3">Branched-chain amino acid ABC transporter substrate-binding protein</fullName>
    </recommendedName>
</protein>
<evidence type="ECO:0008006" key="3">
    <source>
        <dbReference type="Google" id="ProtNLM"/>
    </source>
</evidence>
<reference evidence="2" key="1">
    <citation type="submission" date="2018-12" db="EMBL/GenBank/DDBJ databases">
        <title>Bacillus chawlae sp. nov., Bacillus glennii sp. nov., and Bacillus saganii sp. nov. Isolated from the Vehicle Assembly Building at Kennedy Space Center where the Viking Spacecraft were Assembled.</title>
        <authorList>
            <person name="Seuylemezian A."/>
            <person name="Vaishampayan P."/>
        </authorList>
    </citation>
    <scope>NUCLEOTIDE SEQUENCE [LARGE SCALE GENOMIC DNA]</scope>
    <source>
        <strain evidence="2">DSM 13966</strain>
    </source>
</reference>
<dbReference type="Proteomes" id="UP000279911">
    <property type="component" value="Unassembled WGS sequence"/>
</dbReference>
<name>A0A3R9EDC8_9BACI</name>
<comment type="caution">
    <text evidence="1">The sequence shown here is derived from an EMBL/GenBank/DDBJ whole genome shotgun (WGS) entry which is preliminary data.</text>
</comment>
<dbReference type="InterPro" id="IPR046702">
    <property type="entry name" value="DUF6572"/>
</dbReference>
<organism evidence="1 2">
    <name type="scientific">Mesobacillus subterraneus</name>
    <dbReference type="NCBI Taxonomy" id="285983"/>
    <lineage>
        <taxon>Bacteria</taxon>
        <taxon>Bacillati</taxon>
        <taxon>Bacillota</taxon>
        <taxon>Bacilli</taxon>
        <taxon>Bacillales</taxon>
        <taxon>Bacillaceae</taxon>
        <taxon>Mesobacillus</taxon>
    </lineage>
</organism>
<dbReference type="OrthoDB" id="2229810at2"/>
<gene>
    <name evidence="1" type="ORF">EJA10_08545</name>
</gene>
<dbReference type="Pfam" id="PF20212">
    <property type="entry name" value="DUF6572"/>
    <property type="match status" value="1"/>
</dbReference>
<sequence>MGLEDSNSIDAIGVHREQNCVTLALIDSEGWENEKQHLIMLQEKLNSYLNFILSGEIYSSYPDAKGKNVEINIYFKYDFPEKCKIFLGNVEELMTTEGITLSHRVG</sequence>
<dbReference type="RefSeq" id="WP_125479590.1">
    <property type="nucleotide sequence ID" value="NZ_RSFW01000010.1"/>
</dbReference>
<evidence type="ECO:0000313" key="1">
    <source>
        <dbReference type="EMBL" id="RSD27812.1"/>
    </source>
</evidence>